<keyword evidence="3" id="KW-1185">Reference proteome</keyword>
<feature type="transmembrane region" description="Helical" evidence="1">
    <location>
        <begin position="12"/>
        <end position="32"/>
    </location>
</feature>
<keyword evidence="1" id="KW-0812">Transmembrane</keyword>
<keyword evidence="1" id="KW-0472">Membrane</keyword>
<name>A0ABW5ZSZ8_9FLAO</name>
<comment type="caution">
    <text evidence="2">The sequence shown here is derived from an EMBL/GenBank/DDBJ whole genome shotgun (WGS) entry which is preliminary data.</text>
</comment>
<dbReference type="EMBL" id="JBHUOS010000007">
    <property type="protein sequence ID" value="MFD2915535.1"/>
    <property type="molecule type" value="Genomic_DNA"/>
</dbReference>
<reference evidence="3" key="1">
    <citation type="journal article" date="2019" name="Int. J. Syst. Evol. Microbiol.">
        <title>The Global Catalogue of Microorganisms (GCM) 10K type strain sequencing project: providing services to taxonomists for standard genome sequencing and annotation.</title>
        <authorList>
            <consortium name="The Broad Institute Genomics Platform"/>
            <consortium name="The Broad Institute Genome Sequencing Center for Infectious Disease"/>
            <person name="Wu L."/>
            <person name="Ma J."/>
        </authorList>
    </citation>
    <scope>NUCLEOTIDE SEQUENCE [LARGE SCALE GENOMIC DNA]</scope>
    <source>
        <strain evidence="3">KCTC 32514</strain>
    </source>
</reference>
<gene>
    <name evidence="2" type="ORF">ACFS29_07795</name>
</gene>
<keyword evidence="1" id="KW-1133">Transmembrane helix</keyword>
<evidence type="ECO:0000313" key="2">
    <source>
        <dbReference type="EMBL" id="MFD2915535.1"/>
    </source>
</evidence>
<dbReference type="RefSeq" id="WP_317175402.1">
    <property type="nucleotide sequence ID" value="NZ_JADILU010000008.1"/>
</dbReference>
<sequence length="72" mass="9168">MNHEKIHLRQQLELLVIPFYVFYVVEFSIRLIQYKKWYLAYQNISFEREAFTKEKDLNYLKSRSFWSFRNYF</sequence>
<protein>
    <submittedName>
        <fullName evidence="2">Uncharacterized protein</fullName>
    </submittedName>
</protein>
<evidence type="ECO:0000313" key="3">
    <source>
        <dbReference type="Proteomes" id="UP001597548"/>
    </source>
</evidence>
<accession>A0ABW5ZSZ8</accession>
<organism evidence="2 3">
    <name type="scientific">Psychroserpens luteus</name>
    <dbReference type="NCBI Taxonomy" id="1434066"/>
    <lineage>
        <taxon>Bacteria</taxon>
        <taxon>Pseudomonadati</taxon>
        <taxon>Bacteroidota</taxon>
        <taxon>Flavobacteriia</taxon>
        <taxon>Flavobacteriales</taxon>
        <taxon>Flavobacteriaceae</taxon>
        <taxon>Psychroserpens</taxon>
    </lineage>
</organism>
<evidence type="ECO:0000256" key="1">
    <source>
        <dbReference type="SAM" id="Phobius"/>
    </source>
</evidence>
<proteinExistence type="predicted"/>
<dbReference type="Proteomes" id="UP001597548">
    <property type="component" value="Unassembled WGS sequence"/>
</dbReference>